<sequence length="74" mass="8401">MIDEVVHQPGLMKTHFVLGGMNIDIHLMRVNLQIQHKRRLLVRAQFIFTGLANGMVDQAVAHHAAIHITVLDLR</sequence>
<evidence type="ECO:0000313" key="1">
    <source>
        <dbReference type="EMBL" id="CNU26010.1"/>
    </source>
</evidence>
<gene>
    <name evidence="1" type="ORF">ERS008202_02316</name>
</gene>
<organism evidence="1 2">
    <name type="scientific">Salmonella enterica subsp. enterica serovar Bovismorbificans</name>
    <dbReference type="NCBI Taxonomy" id="58097"/>
    <lineage>
        <taxon>Bacteria</taxon>
        <taxon>Pseudomonadati</taxon>
        <taxon>Pseudomonadota</taxon>
        <taxon>Gammaproteobacteria</taxon>
        <taxon>Enterobacterales</taxon>
        <taxon>Enterobacteriaceae</taxon>
        <taxon>Salmonella</taxon>
    </lineage>
</organism>
<reference evidence="1 2" key="1">
    <citation type="submission" date="2015-03" db="EMBL/GenBank/DDBJ databases">
        <authorList>
            <consortium name="Pathogen Informatics"/>
        </authorList>
    </citation>
    <scope>NUCLEOTIDE SEQUENCE [LARGE SCALE GENOMIC DNA]</scope>
    <source>
        <strain evidence="1 2">3476</strain>
    </source>
</reference>
<accession>A0A655CRD0</accession>
<name>A0A655CRD0_SALET</name>
<dbReference type="Proteomes" id="UP000039541">
    <property type="component" value="Unassembled WGS sequence"/>
</dbReference>
<dbReference type="EMBL" id="CQPC01000027">
    <property type="protein sequence ID" value="CNU26010.1"/>
    <property type="molecule type" value="Genomic_DNA"/>
</dbReference>
<proteinExistence type="predicted"/>
<dbReference type="AlphaFoldDB" id="A0A655CRD0"/>
<protein>
    <submittedName>
        <fullName evidence="1">Uncharacterized protein</fullName>
    </submittedName>
</protein>
<evidence type="ECO:0000313" key="2">
    <source>
        <dbReference type="Proteomes" id="UP000039541"/>
    </source>
</evidence>